<dbReference type="OrthoDB" id="5063279at2759"/>
<accession>A0A9P9IE67</accession>
<dbReference type="Proteomes" id="UP000738349">
    <property type="component" value="Unassembled WGS sequence"/>
</dbReference>
<reference evidence="2" key="1">
    <citation type="journal article" date="2021" name="Nat. Commun.">
        <title>Genetic determinants of endophytism in the Arabidopsis root mycobiome.</title>
        <authorList>
            <person name="Mesny F."/>
            <person name="Miyauchi S."/>
            <person name="Thiergart T."/>
            <person name="Pickel B."/>
            <person name="Atanasova L."/>
            <person name="Karlsson M."/>
            <person name="Huettel B."/>
            <person name="Barry K.W."/>
            <person name="Haridas S."/>
            <person name="Chen C."/>
            <person name="Bauer D."/>
            <person name="Andreopoulos W."/>
            <person name="Pangilinan J."/>
            <person name="LaButti K."/>
            <person name="Riley R."/>
            <person name="Lipzen A."/>
            <person name="Clum A."/>
            <person name="Drula E."/>
            <person name="Henrissat B."/>
            <person name="Kohler A."/>
            <person name="Grigoriev I.V."/>
            <person name="Martin F.M."/>
            <person name="Hacquard S."/>
        </authorList>
    </citation>
    <scope>NUCLEOTIDE SEQUENCE</scope>
    <source>
        <strain evidence="2">MPI-CAGE-AT-0147</strain>
    </source>
</reference>
<feature type="compositionally biased region" description="Pro residues" evidence="1">
    <location>
        <begin position="213"/>
        <end position="225"/>
    </location>
</feature>
<name>A0A9P9IE67_9HYPO</name>
<proteinExistence type="predicted"/>
<evidence type="ECO:0000256" key="1">
    <source>
        <dbReference type="SAM" id="MobiDB-lite"/>
    </source>
</evidence>
<protein>
    <submittedName>
        <fullName evidence="2">Uncharacterized protein</fullName>
    </submittedName>
</protein>
<dbReference type="AlphaFoldDB" id="A0A9P9IE67"/>
<evidence type="ECO:0000313" key="2">
    <source>
        <dbReference type="EMBL" id="KAH7118398.1"/>
    </source>
</evidence>
<comment type="caution">
    <text evidence="2">The sequence shown here is derived from an EMBL/GenBank/DDBJ whole genome shotgun (WGS) entry which is preliminary data.</text>
</comment>
<dbReference type="EMBL" id="JAGMUV010000027">
    <property type="protein sequence ID" value="KAH7118398.1"/>
    <property type="molecule type" value="Genomic_DNA"/>
</dbReference>
<sequence>MSRQVTFSNTIYLRDFVDSITDDPSRENAPNYVEIQADVNIFEEDGFYTSSIDIEPIRTRIHAYLTREERDLYTPNTFFYADGRFSATQSVGGTLEISVQALSLSRYYRRYLPGQWLPIVTVIGSVPSPNDNTSDPSEPRRFTVETSVYDALKASPVPFSVACFFENTKRWQKVRIPSPGALLSITAKVAGRTTDTNHLALRVLDLAYLPRPAQVPPATPTPTATPPSKRSAR</sequence>
<organism evidence="2 3">
    <name type="scientific">Dactylonectria macrodidyma</name>
    <dbReference type="NCBI Taxonomy" id="307937"/>
    <lineage>
        <taxon>Eukaryota</taxon>
        <taxon>Fungi</taxon>
        <taxon>Dikarya</taxon>
        <taxon>Ascomycota</taxon>
        <taxon>Pezizomycotina</taxon>
        <taxon>Sordariomycetes</taxon>
        <taxon>Hypocreomycetidae</taxon>
        <taxon>Hypocreales</taxon>
        <taxon>Nectriaceae</taxon>
        <taxon>Dactylonectria</taxon>
    </lineage>
</organism>
<evidence type="ECO:0000313" key="3">
    <source>
        <dbReference type="Proteomes" id="UP000738349"/>
    </source>
</evidence>
<gene>
    <name evidence="2" type="ORF">EDB81DRAFT_733365</name>
</gene>
<feature type="region of interest" description="Disordered" evidence="1">
    <location>
        <begin position="212"/>
        <end position="233"/>
    </location>
</feature>
<keyword evidence="3" id="KW-1185">Reference proteome</keyword>